<proteinExistence type="inferred from homology"/>
<protein>
    <recommendedName>
        <fullName evidence="3 5">Regulatory protein RecX</fullName>
    </recommendedName>
</protein>
<comment type="function">
    <text evidence="5">Modulates RecA activity.</text>
</comment>
<dbReference type="EMBL" id="FNOP01000008">
    <property type="protein sequence ID" value="SDW89375.1"/>
    <property type="molecule type" value="Genomic_DNA"/>
</dbReference>
<accession>A0A1H2X997</accession>
<comment type="subcellular location">
    <subcellularLocation>
        <location evidence="1 5">Cytoplasm</location>
    </subcellularLocation>
</comment>
<dbReference type="GO" id="GO:0006282">
    <property type="term" value="P:regulation of DNA repair"/>
    <property type="evidence" value="ECO:0007669"/>
    <property type="project" value="UniProtKB-UniRule"/>
</dbReference>
<feature type="domain" description="RecX third three-helical" evidence="6">
    <location>
        <begin position="115"/>
        <end position="158"/>
    </location>
</feature>
<evidence type="ECO:0000313" key="9">
    <source>
        <dbReference type="Proteomes" id="UP000182379"/>
    </source>
</evidence>
<dbReference type="Proteomes" id="UP000182379">
    <property type="component" value="Unassembled WGS sequence"/>
</dbReference>
<feature type="domain" description="RecX first three-helical" evidence="7">
    <location>
        <begin position="15"/>
        <end position="54"/>
    </location>
</feature>
<gene>
    <name evidence="5" type="primary">recX</name>
    <name evidence="8" type="ORF">SAMN05216495_10835</name>
</gene>
<evidence type="ECO:0000256" key="3">
    <source>
        <dbReference type="ARBA" id="ARBA00018111"/>
    </source>
</evidence>
<comment type="caution">
    <text evidence="8">The sequence shown here is derived from an EMBL/GenBank/DDBJ whole genome shotgun (WGS) entry which is preliminary data.</text>
</comment>
<evidence type="ECO:0000256" key="4">
    <source>
        <dbReference type="ARBA" id="ARBA00022490"/>
    </source>
</evidence>
<dbReference type="Gene3D" id="1.10.10.10">
    <property type="entry name" value="Winged helix-like DNA-binding domain superfamily/Winged helix DNA-binding domain"/>
    <property type="match status" value="2"/>
</dbReference>
<reference evidence="8 9" key="1">
    <citation type="submission" date="2016-10" db="EMBL/GenBank/DDBJ databases">
        <authorList>
            <person name="Varghese N."/>
            <person name="Submissions S."/>
        </authorList>
    </citation>
    <scope>NUCLEOTIDE SEQUENCE [LARGE SCALE GENOMIC DNA]</scope>
    <source>
        <strain evidence="8 9">WCC6</strain>
    </source>
</reference>
<dbReference type="PANTHER" id="PTHR33602:SF1">
    <property type="entry name" value="REGULATORY PROTEIN RECX FAMILY PROTEIN"/>
    <property type="match status" value="1"/>
</dbReference>
<dbReference type="Pfam" id="PF21982">
    <property type="entry name" value="RecX_HTH1"/>
    <property type="match status" value="1"/>
</dbReference>
<evidence type="ECO:0000256" key="5">
    <source>
        <dbReference type="HAMAP-Rule" id="MF_01114"/>
    </source>
</evidence>
<dbReference type="GO" id="GO:0005737">
    <property type="term" value="C:cytoplasm"/>
    <property type="evidence" value="ECO:0007669"/>
    <property type="project" value="UniProtKB-SubCell"/>
</dbReference>
<dbReference type="InterPro" id="IPR036388">
    <property type="entry name" value="WH-like_DNA-bd_sf"/>
</dbReference>
<sequence>MWSKSKKSLTTHAEAYNYCLDKLALRDHSTRELRQKLGERGCPEELQDQVIQKLADHHFVDDFRCAHSVLDAWRRKKFYGKQYLRLMLTRRCLSGEEARDALGDVTEEEETQRALALAEAQGEKIRRKYPEDHRKAKAALARMLASRGFGSGAIASALEDFSKDS</sequence>
<comment type="similarity">
    <text evidence="2 5">Belongs to the RecX family.</text>
</comment>
<dbReference type="HAMAP" id="MF_01114">
    <property type="entry name" value="RecX"/>
    <property type="match status" value="1"/>
</dbReference>
<evidence type="ECO:0000313" key="8">
    <source>
        <dbReference type="EMBL" id="SDW89375.1"/>
    </source>
</evidence>
<evidence type="ECO:0000256" key="2">
    <source>
        <dbReference type="ARBA" id="ARBA00009695"/>
    </source>
</evidence>
<evidence type="ECO:0000256" key="1">
    <source>
        <dbReference type="ARBA" id="ARBA00004496"/>
    </source>
</evidence>
<evidence type="ECO:0000259" key="7">
    <source>
        <dbReference type="Pfam" id="PF21982"/>
    </source>
</evidence>
<dbReference type="Pfam" id="PF21981">
    <property type="entry name" value="RecX_HTH3"/>
    <property type="match status" value="1"/>
</dbReference>
<dbReference type="InterPro" id="IPR003783">
    <property type="entry name" value="Regulatory_RecX"/>
</dbReference>
<keyword evidence="4 5" id="KW-0963">Cytoplasm</keyword>
<dbReference type="InterPro" id="IPR053926">
    <property type="entry name" value="RecX_HTH_1st"/>
</dbReference>
<dbReference type="RefSeq" id="WP_074706105.1">
    <property type="nucleotide sequence ID" value="NZ_CALAKB010000030.1"/>
</dbReference>
<organism evidence="8 9">
    <name type="scientific">Acidaminococcus fermentans</name>
    <dbReference type="NCBI Taxonomy" id="905"/>
    <lineage>
        <taxon>Bacteria</taxon>
        <taxon>Bacillati</taxon>
        <taxon>Bacillota</taxon>
        <taxon>Negativicutes</taxon>
        <taxon>Acidaminococcales</taxon>
        <taxon>Acidaminococcaceae</taxon>
        <taxon>Acidaminococcus</taxon>
    </lineage>
</organism>
<evidence type="ECO:0000259" key="6">
    <source>
        <dbReference type="Pfam" id="PF21981"/>
    </source>
</evidence>
<name>A0A1H2X997_ACIFE</name>
<dbReference type="InterPro" id="IPR053925">
    <property type="entry name" value="RecX_HTH_3rd"/>
</dbReference>
<dbReference type="AlphaFoldDB" id="A0A1H2X997"/>
<dbReference type="PANTHER" id="PTHR33602">
    <property type="entry name" value="REGULATORY PROTEIN RECX FAMILY PROTEIN"/>
    <property type="match status" value="1"/>
</dbReference>